<protein>
    <submittedName>
        <fullName evidence="3">Uncharacterized protein</fullName>
    </submittedName>
</protein>
<proteinExistence type="predicted"/>
<feature type="signal peptide" evidence="2">
    <location>
        <begin position="1"/>
        <end position="22"/>
    </location>
</feature>
<name>A0AB39KSE7_9CAUL</name>
<evidence type="ECO:0000256" key="2">
    <source>
        <dbReference type="SAM" id="SignalP"/>
    </source>
</evidence>
<dbReference type="AlphaFoldDB" id="A0AB39KSE7"/>
<gene>
    <name evidence="3" type="ORF">ABOZ73_16405</name>
</gene>
<feature type="chain" id="PRO_5044226259" evidence="2">
    <location>
        <begin position="23"/>
        <end position="125"/>
    </location>
</feature>
<dbReference type="RefSeq" id="WP_369059190.1">
    <property type="nucleotide sequence ID" value="NZ_CP158375.1"/>
</dbReference>
<organism evidence="3">
    <name type="scientific">Caulobacter sp. 73W</name>
    <dbReference type="NCBI Taxonomy" id="3161137"/>
    <lineage>
        <taxon>Bacteria</taxon>
        <taxon>Pseudomonadati</taxon>
        <taxon>Pseudomonadota</taxon>
        <taxon>Alphaproteobacteria</taxon>
        <taxon>Caulobacterales</taxon>
        <taxon>Caulobacteraceae</taxon>
        <taxon>Caulobacter</taxon>
    </lineage>
</organism>
<evidence type="ECO:0000256" key="1">
    <source>
        <dbReference type="SAM" id="MobiDB-lite"/>
    </source>
</evidence>
<keyword evidence="2" id="KW-0732">Signal</keyword>
<dbReference type="EMBL" id="CP158375">
    <property type="protein sequence ID" value="XDO96338.1"/>
    <property type="molecule type" value="Genomic_DNA"/>
</dbReference>
<feature type="compositionally biased region" description="Polar residues" evidence="1">
    <location>
        <begin position="24"/>
        <end position="85"/>
    </location>
</feature>
<evidence type="ECO:0000313" key="3">
    <source>
        <dbReference type="EMBL" id="XDO96338.1"/>
    </source>
</evidence>
<feature type="region of interest" description="Disordered" evidence="1">
    <location>
        <begin position="20"/>
        <end position="125"/>
    </location>
</feature>
<accession>A0AB39KSE7</accession>
<reference evidence="3" key="1">
    <citation type="submission" date="2024-06" db="EMBL/GenBank/DDBJ databases">
        <title>Caulobacter inopinatus, sp. nov.</title>
        <authorList>
            <person name="Donachie S.P."/>
        </authorList>
    </citation>
    <scope>NUCLEOTIDE SEQUENCE</scope>
    <source>
        <strain evidence="3">73W</strain>
    </source>
</reference>
<sequence length="125" mass="12522">MKIVQLMTAAAATALLAGAAHAQMTDSQPVNPNTATTSSDAVRQSGMTNTTDPAMTGSAGTSATMAPTGTRTDVVSTSSPEQQASLKAGDANVVSNGPVADTPENRAKYGQPMSRAGKRTDPAGN</sequence>